<dbReference type="Gene3D" id="3.40.50.1820">
    <property type="entry name" value="alpha/beta hydrolase"/>
    <property type="match status" value="1"/>
</dbReference>
<evidence type="ECO:0000256" key="1">
    <source>
        <dbReference type="SAM" id="MobiDB-lite"/>
    </source>
</evidence>
<feature type="chain" id="PRO_5045299781" evidence="2">
    <location>
        <begin position="51"/>
        <end position="712"/>
    </location>
</feature>
<gene>
    <name evidence="3" type="ORF">ACFQS9_21395</name>
</gene>
<dbReference type="PANTHER" id="PTHR48098:SF1">
    <property type="entry name" value="DIACYLGLYCEROL ACYLTRANSFERASE_MYCOLYLTRANSFERASE AG85A"/>
    <property type="match status" value="1"/>
</dbReference>
<dbReference type="InterPro" id="IPR000801">
    <property type="entry name" value="Esterase-like"/>
</dbReference>
<reference evidence="4" key="1">
    <citation type="journal article" date="2019" name="Int. J. Syst. Evol. Microbiol.">
        <title>The Global Catalogue of Microorganisms (GCM) 10K type strain sequencing project: providing services to taxonomists for standard genome sequencing and annotation.</title>
        <authorList>
            <consortium name="The Broad Institute Genomics Platform"/>
            <consortium name="The Broad Institute Genome Sequencing Center for Infectious Disease"/>
            <person name="Wu L."/>
            <person name="Ma J."/>
        </authorList>
    </citation>
    <scope>NUCLEOTIDE SEQUENCE [LARGE SCALE GENOMIC DNA]</scope>
    <source>
        <strain evidence="4">ICMP 19430</strain>
    </source>
</reference>
<dbReference type="RefSeq" id="WP_378408397.1">
    <property type="nucleotide sequence ID" value="NZ_JBHTCS010000025.1"/>
</dbReference>
<dbReference type="Pfam" id="PF08310">
    <property type="entry name" value="LGFP"/>
    <property type="match status" value="4"/>
</dbReference>
<name>A0ABW2S326_9NOCA</name>
<evidence type="ECO:0000313" key="3">
    <source>
        <dbReference type="EMBL" id="MFC7450455.1"/>
    </source>
</evidence>
<feature type="signal peptide" evidence="2">
    <location>
        <begin position="1"/>
        <end position="50"/>
    </location>
</feature>
<dbReference type="EMBL" id="JBHTCS010000025">
    <property type="protein sequence ID" value="MFC7450455.1"/>
    <property type="molecule type" value="Genomic_DNA"/>
</dbReference>
<evidence type="ECO:0000256" key="2">
    <source>
        <dbReference type="SAM" id="SignalP"/>
    </source>
</evidence>
<sequence length="712" mass="75368">MRTALRNPGTRPGGKASAPGARGRVLRLLAAALVLPTAAGLTTATATAFAAPEASETTTTTTTTTAPTTTPTSKAKAPAAETLEPVTTTTDAVATTTEAPARTTVEQTTTVAPTTTPEAAPAPAARAANAAPSVARAAAPVLSLPGVSKVEWITDRRVALWVDSAAMGAPFQVQVLLARDWNSRPDATFPALYMLDGLRARDDESGWTIETDAANFYADKNVNVILPVGGESSFYADWLAPDNGKNYQLETFLTKELPPVLENGLRTTTTRGIIGLSMGGTSAMFLTQRNPGFFKFAGSFSGYLTTTSLGMPQALQYAMTDAGGYNVSKLWGPPGNPAWAAHDPYTNAEKLRGVSLYISSGSGMTGPYDQPSGIPGVSTNYAGMGLEILSRLTSQSFATKLNKLGIPAQVNYRPSGTHSWPYWQFEMHQAWPQVANALGVDASAPSCSPGGAIAAVANANPWLSGCVTGEYDVAGGKAQDFRNGRIFWSPGTGAHVLTGMIGGSYQANGGPAGPLGLPTTDENGTPDGRGRYNHFERGSIYWTPQTGAHAVRGAIRDEWSRQGWERGPLGYPVLDEVKTPGKEGVVQGFEVGAMYHSPPNGTHAVQGLIMKKYGELGWEGGWLGFPRTSEIPVKDNGRFNEFENGNIYWSPASGAWSVRNGKIFDAWKSQNYENGRLGFPVGDQRDIAGGIQQDFQGGNITVRNGNAEIHNR</sequence>
<proteinExistence type="predicted"/>
<feature type="region of interest" description="Disordered" evidence="1">
    <location>
        <begin position="1"/>
        <end position="20"/>
    </location>
</feature>
<dbReference type="InterPro" id="IPR050583">
    <property type="entry name" value="Mycobacterial_A85_antigen"/>
</dbReference>
<evidence type="ECO:0000313" key="4">
    <source>
        <dbReference type="Proteomes" id="UP001596484"/>
    </source>
</evidence>
<dbReference type="InterPro" id="IPR029058">
    <property type="entry name" value="AB_hydrolase_fold"/>
</dbReference>
<organism evidence="3 4">
    <name type="scientific">Rhodococcus daqingensis</name>
    <dbReference type="NCBI Taxonomy" id="2479363"/>
    <lineage>
        <taxon>Bacteria</taxon>
        <taxon>Bacillati</taxon>
        <taxon>Actinomycetota</taxon>
        <taxon>Actinomycetes</taxon>
        <taxon>Mycobacteriales</taxon>
        <taxon>Nocardiaceae</taxon>
        <taxon>Rhodococcus</taxon>
    </lineage>
</organism>
<feature type="region of interest" description="Disordered" evidence="1">
    <location>
        <begin position="102"/>
        <end position="121"/>
    </location>
</feature>
<accession>A0ABW2S326</accession>
<keyword evidence="4" id="KW-1185">Reference proteome</keyword>
<dbReference type="SUPFAM" id="SSF53474">
    <property type="entry name" value="alpha/beta-Hydrolases"/>
    <property type="match status" value="1"/>
</dbReference>
<dbReference type="GO" id="GO:0016787">
    <property type="term" value="F:hydrolase activity"/>
    <property type="evidence" value="ECO:0007669"/>
    <property type="project" value="UniProtKB-KW"/>
</dbReference>
<dbReference type="Pfam" id="PF00756">
    <property type="entry name" value="Esterase"/>
    <property type="match status" value="1"/>
</dbReference>
<protein>
    <submittedName>
        <fullName evidence="3">Alpha/beta hydrolase-fold protein</fullName>
    </submittedName>
</protein>
<dbReference type="PANTHER" id="PTHR48098">
    <property type="entry name" value="ENTEROCHELIN ESTERASE-RELATED"/>
    <property type="match status" value="1"/>
</dbReference>
<comment type="caution">
    <text evidence="3">The sequence shown here is derived from an EMBL/GenBank/DDBJ whole genome shotgun (WGS) entry which is preliminary data.</text>
</comment>
<keyword evidence="3" id="KW-0378">Hydrolase</keyword>
<dbReference type="InterPro" id="IPR013207">
    <property type="entry name" value="LGFP"/>
</dbReference>
<keyword evidence="2" id="KW-0732">Signal</keyword>
<feature type="region of interest" description="Disordered" evidence="1">
    <location>
        <begin position="50"/>
        <end position="89"/>
    </location>
</feature>
<dbReference type="Proteomes" id="UP001596484">
    <property type="component" value="Unassembled WGS sequence"/>
</dbReference>